<feature type="domain" description="C2H2-type" evidence="10">
    <location>
        <begin position="646"/>
        <end position="667"/>
    </location>
</feature>
<feature type="domain" description="C2H2-type" evidence="10">
    <location>
        <begin position="393"/>
        <end position="414"/>
    </location>
</feature>
<dbReference type="PANTHER" id="PTHR24379:SF121">
    <property type="entry name" value="C2H2-TYPE DOMAIN-CONTAINING PROTEIN"/>
    <property type="match status" value="1"/>
</dbReference>
<dbReference type="SMART" id="SM00355">
    <property type="entry name" value="ZnF_C2H2"/>
    <property type="match status" value="12"/>
</dbReference>
<dbReference type="AlphaFoldDB" id="A0A8J9V7S4"/>
<keyword evidence="4" id="KW-0863">Zinc-finger</keyword>
<evidence type="ECO:0000256" key="4">
    <source>
        <dbReference type="ARBA" id="ARBA00022771"/>
    </source>
</evidence>
<keyword evidence="6" id="KW-0805">Transcription regulation</keyword>
<dbReference type="GO" id="GO:0000977">
    <property type="term" value="F:RNA polymerase II transcription regulatory region sequence-specific DNA binding"/>
    <property type="evidence" value="ECO:0007669"/>
    <property type="project" value="TreeGrafter"/>
</dbReference>
<dbReference type="PANTHER" id="PTHR24379">
    <property type="entry name" value="KRAB AND ZINC FINGER DOMAIN-CONTAINING"/>
    <property type="match status" value="1"/>
</dbReference>
<name>A0A8J9V7S4_9NEOP</name>
<keyword evidence="9" id="KW-0539">Nucleus</keyword>
<dbReference type="GO" id="GO:0005634">
    <property type="term" value="C:nucleus"/>
    <property type="evidence" value="ECO:0007669"/>
    <property type="project" value="UniProtKB-SubCell"/>
</dbReference>
<protein>
    <recommendedName>
        <fullName evidence="10">C2H2-type domain-containing protein</fullName>
    </recommendedName>
</protein>
<evidence type="ECO:0000256" key="8">
    <source>
        <dbReference type="ARBA" id="ARBA00023163"/>
    </source>
</evidence>
<feature type="domain" description="C2H2-type" evidence="10">
    <location>
        <begin position="299"/>
        <end position="320"/>
    </location>
</feature>
<proteinExistence type="predicted"/>
<sequence length="743" mass="86268">MEEEICIPDTDKIYPVLLIPKKCTTLETNHEAADNVFIGVNITSPDTEGNEMCIYSGFCNVKLIDSYDVNIHEVDGNSQSTDSNDNPIPIIVTDANQTYAPYSQSQVWIDPARSPYVYNSHDTVESQGHYSVYHQTHSSHITVEQHNTYITQNVYNYKESIQYSPCEEFEHKKFRKIQSNETNQTIDSGLYENDEFECGVFLTHLPEEIMHEKENKAREEMKYIDLQSENDAIKQLMSSDIQSLSKQQKTILYLGHDSHYGQTIQKITVNDPSLECVDNGIDNEVVVESNPTNQKKYQCEKCKKIFDQITAFKQHMVGSHKSTKIPIIGSDSVNEVKFMCTDCGKVLKTQKKFELHCLGHGDPELECNKCHKVFASKFTLRNHQKIHQRKHQCSCCTKSFSNFKDLRNHVEKIHFLFTCNSCNYTASNYSELEVHIQNHKEPELKQTSEDSFTLSLDEDLASNSGTLTPPSEDFILRSDEDQSKLDEIERAESVIAKVISNKIFLLHSKKALKNKKYKKTCDVCLKTFDRIGDLKRHLIEHVIRSTLAKTPVNKNGTLTIQCEVCQSETFTKVDRYKAHLREHAKLTLYKCTFCDKSFSDSSNFSKHKKIHGTTFFQCDLCQRKFNSKKMIAQHMEYHINNSPIPCLYCDKEFHFPSMLNKHVKCAHTRETSRFRCRFCQEYFKTLKEKWDHEWLVHNVRKMIVDCLICGSKFRKYSELKRHCNDAHDMEIPPAKKLLRKRRS</sequence>
<keyword evidence="7" id="KW-0238">DNA-binding</keyword>
<feature type="domain" description="C2H2-type" evidence="10">
    <location>
        <begin position="367"/>
        <end position="387"/>
    </location>
</feature>
<dbReference type="OrthoDB" id="6105938at2759"/>
<organism evidence="11 12">
    <name type="scientific">Brenthis ino</name>
    <name type="common">lesser marbled fritillary</name>
    <dbReference type="NCBI Taxonomy" id="405034"/>
    <lineage>
        <taxon>Eukaryota</taxon>
        <taxon>Metazoa</taxon>
        <taxon>Ecdysozoa</taxon>
        <taxon>Arthropoda</taxon>
        <taxon>Hexapoda</taxon>
        <taxon>Insecta</taxon>
        <taxon>Pterygota</taxon>
        <taxon>Neoptera</taxon>
        <taxon>Endopterygota</taxon>
        <taxon>Lepidoptera</taxon>
        <taxon>Glossata</taxon>
        <taxon>Ditrysia</taxon>
        <taxon>Papilionoidea</taxon>
        <taxon>Nymphalidae</taxon>
        <taxon>Heliconiinae</taxon>
        <taxon>Argynnini</taxon>
        <taxon>Brenthis</taxon>
    </lineage>
</organism>
<keyword evidence="12" id="KW-1185">Reference proteome</keyword>
<keyword evidence="3" id="KW-0677">Repeat</keyword>
<evidence type="ECO:0000256" key="6">
    <source>
        <dbReference type="ARBA" id="ARBA00023015"/>
    </source>
</evidence>
<feature type="domain" description="C2H2-type" evidence="10">
    <location>
        <begin position="706"/>
        <end position="727"/>
    </location>
</feature>
<evidence type="ECO:0000313" key="11">
    <source>
        <dbReference type="EMBL" id="CAH0726797.1"/>
    </source>
</evidence>
<evidence type="ECO:0000256" key="7">
    <source>
        <dbReference type="ARBA" id="ARBA00023125"/>
    </source>
</evidence>
<feature type="domain" description="C2H2-type" evidence="10">
    <location>
        <begin position="591"/>
        <end position="611"/>
    </location>
</feature>
<dbReference type="InterPro" id="IPR013087">
    <property type="entry name" value="Znf_C2H2_type"/>
</dbReference>
<dbReference type="SUPFAM" id="SSF57667">
    <property type="entry name" value="beta-beta-alpha zinc fingers"/>
    <property type="match status" value="5"/>
</dbReference>
<accession>A0A8J9V7S4</accession>
<comment type="subcellular location">
    <subcellularLocation>
        <location evidence="1">Nucleus</location>
    </subcellularLocation>
</comment>
<dbReference type="EMBL" id="OV170226">
    <property type="protein sequence ID" value="CAH0726797.1"/>
    <property type="molecule type" value="Genomic_DNA"/>
</dbReference>
<dbReference type="FunFam" id="3.30.160.60:FF:000325">
    <property type="entry name" value="ZFP90 zinc finger protein"/>
    <property type="match status" value="1"/>
</dbReference>
<dbReference type="PROSITE" id="PS00028">
    <property type="entry name" value="ZINC_FINGER_C2H2_1"/>
    <property type="match status" value="8"/>
</dbReference>
<evidence type="ECO:0000259" key="10">
    <source>
        <dbReference type="PROSITE" id="PS00028"/>
    </source>
</evidence>
<evidence type="ECO:0000313" key="12">
    <source>
        <dbReference type="Proteomes" id="UP000838878"/>
    </source>
</evidence>
<keyword evidence="5" id="KW-0862">Zinc</keyword>
<dbReference type="Gene3D" id="3.30.160.60">
    <property type="entry name" value="Classic Zinc Finger"/>
    <property type="match status" value="6"/>
</dbReference>
<gene>
    <name evidence="11" type="ORF">BINO364_LOCUS12216</name>
</gene>
<evidence type="ECO:0000256" key="2">
    <source>
        <dbReference type="ARBA" id="ARBA00022723"/>
    </source>
</evidence>
<evidence type="ECO:0000256" key="9">
    <source>
        <dbReference type="ARBA" id="ARBA00023242"/>
    </source>
</evidence>
<evidence type="ECO:0000256" key="3">
    <source>
        <dbReference type="ARBA" id="ARBA00022737"/>
    </source>
</evidence>
<dbReference type="Pfam" id="PF00096">
    <property type="entry name" value="zf-C2H2"/>
    <property type="match status" value="2"/>
</dbReference>
<evidence type="ECO:0000256" key="1">
    <source>
        <dbReference type="ARBA" id="ARBA00004123"/>
    </source>
</evidence>
<dbReference type="Proteomes" id="UP000838878">
    <property type="component" value="Chromosome 6"/>
</dbReference>
<keyword evidence="8" id="KW-0804">Transcription</keyword>
<dbReference type="GO" id="GO:0000981">
    <property type="term" value="F:DNA-binding transcription factor activity, RNA polymerase II-specific"/>
    <property type="evidence" value="ECO:0007669"/>
    <property type="project" value="TreeGrafter"/>
</dbReference>
<evidence type="ECO:0000256" key="5">
    <source>
        <dbReference type="ARBA" id="ARBA00022833"/>
    </source>
</evidence>
<feature type="domain" description="C2H2-type" evidence="10">
    <location>
        <begin position="521"/>
        <end position="541"/>
    </location>
</feature>
<reference evidence="11" key="1">
    <citation type="submission" date="2021-12" db="EMBL/GenBank/DDBJ databases">
        <authorList>
            <person name="Martin H S."/>
        </authorList>
    </citation>
    <scope>NUCLEOTIDE SEQUENCE</scope>
</reference>
<feature type="non-terminal residue" evidence="11">
    <location>
        <position position="743"/>
    </location>
</feature>
<keyword evidence="2" id="KW-0479">Metal-binding</keyword>
<feature type="domain" description="C2H2-type" evidence="10">
    <location>
        <begin position="618"/>
        <end position="638"/>
    </location>
</feature>
<dbReference type="GO" id="GO:0008270">
    <property type="term" value="F:zinc ion binding"/>
    <property type="evidence" value="ECO:0007669"/>
    <property type="project" value="UniProtKB-KW"/>
</dbReference>
<dbReference type="InterPro" id="IPR036236">
    <property type="entry name" value="Znf_C2H2_sf"/>
</dbReference>